<gene>
    <name evidence="5" type="ORF">ACHAWU_002918</name>
</gene>
<dbReference type="PANTHER" id="PTHR12461">
    <property type="entry name" value="HYPOXIA-INDUCIBLE FACTOR 1 ALPHA INHIBITOR-RELATED"/>
    <property type="match status" value="1"/>
</dbReference>
<feature type="compositionally biased region" description="Low complexity" evidence="2">
    <location>
        <begin position="111"/>
        <end position="121"/>
    </location>
</feature>
<evidence type="ECO:0000313" key="6">
    <source>
        <dbReference type="Proteomes" id="UP001530293"/>
    </source>
</evidence>
<feature type="transmembrane region" description="Helical" evidence="3">
    <location>
        <begin position="421"/>
        <end position="441"/>
    </location>
</feature>
<name>A0ABD3M2X8_9STRA</name>
<organism evidence="5 6">
    <name type="scientific">Discostella pseudostelligera</name>
    <dbReference type="NCBI Taxonomy" id="259834"/>
    <lineage>
        <taxon>Eukaryota</taxon>
        <taxon>Sar</taxon>
        <taxon>Stramenopiles</taxon>
        <taxon>Ochrophyta</taxon>
        <taxon>Bacillariophyta</taxon>
        <taxon>Coscinodiscophyceae</taxon>
        <taxon>Thalassiosirophycidae</taxon>
        <taxon>Stephanodiscales</taxon>
        <taxon>Stephanodiscaceae</taxon>
        <taxon>Discostella</taxon>
    </lineage>
</organism>
<keyword evidence="3" id="KW-0472">Membrane</keyword>
<dbReference type="Gene3D" id="2.60.120.650">
    <property type="entry name" value="Cupin"/>
    <property type="match status" value="1"/>
</dbReference>
<dbReference type="EMBL" id="JALLBG020000273">
    <property type="protein sequence ID" value="KAL3757079.1"/>
    <property type="molecule type" value="Genomic_DNA"/>
</dbReference>
<comment type="caution">
    <text evidence="5">The sequence shown here is derived from an EMBL/GenBank/DDBJ whole genome shotgun (WGS) entry which is preliminary data.</text>
</comment>
<keyword evidence="1" id="KW-0175">Coiled coil</keyword>
<keyword evidence="6" id="KW-1185">Reference proteome</keyword>
<evidence type="ECO:0000256" key="3">
    <source>
        <dbReference type="SAM" id="Phobius"/>
    </source>
</evidence>
<dbReference type="AlphaFoldDB" id="A0ABD3M2X8"/>
<feature type="compositionally biased region" description="Polar residues" evidence="2">
    <location>
        <begin position="92"/>
        <end position="104"/>
    </location>
</feature>
<reference evidence="5 6" key="1">
    <citation type="submission" date="2024-10" db="EMBL/GenBank/DDBJ databases">
        <title>Updated reference genomes for cyclostephanoid diatoms.</title>
        <authorList>
            <person name="Roberts W.R."/>
            <person name="Alverson A.J."/>
        </authorList>
    </citation>
    <scope>NUCLEOTIDE SEQUENCE [LARGE SCALE GENOMIC DNA]</scope>
    <source>
        <strain evidence="5 6">AJA232-27</strain>
    </source>
</reference>
<dbReference type="InterPro" id="IPR003347">
    <property type="entry name" value="JmjC_dom"/>
</dbReference>
<feature type="transmembrane region" description="Helical" evidence="3">
    <location>
        <begin position="372"/>
        <end position="397"/>
    </location>
</feature>
<sequence>MPSFLLPSSTKNAAAVGASCSAATFHLILQLLLLGTSIRITYGYHRYPCNRASIRRQFQFPDCYAPNLNPELSINAASFVMAHDAATGYLNSNAQHGKTNSNNHDGGGVSEGSSSGSSTNGAEDMYSNEFNGVDNMNNADIYSSDNSATTSSYSSSSSSRWSTIARMRLLSLYGKTQIGSVYTQLNDGARALDLRPKIYSNGTIGFHHGSLLDVPLYSITLGGLLEDAKRWCYDNPDDTNNEATNGFYILGPPADTFYYPFNQIQGFWQVDTMSVQIGITHAASNLLDDNRRSEVNKQMVTLAYNGEFNAISVFALDNVALNGNAMFSVLRNACGQSVVDMDGSSSTSSQAALPCGQDLAMPYMNASHMLPFVWGIMVFVVYGVLVLTVSVMLFQAFRLRNKGPQDHRLVCNGWNKGDSRLLLRLALFSFGLFSLIGYTTLRLIFRHGGKGENDAHTVPRGQAHRKFQPKSIEYNSDNVGGNLLSKLRGTIKKYVIPEAMEKIGNKAKWYAELRREYDTNILPKDDKRSLTFVEEERKRQGMYHQSPEARTTYDINNCPEHPPEGYPIQWPVLDVLHNWSPDDATPHHSIFQGLCNFDYRTELSKAENYRHAEVPFVMRNDPAVARAAERWNHPGYLDQLLMGEEDIHRRTEYSPNNHFMFWIDRRSNRERARARKALQEQKAKGEIVHAGFGRGDQETLNAAKIAQEKLNEIKEKIQKAQEHAAEYDDDEDNEAKDEVHRLQNLLAEAKEEVHEKAMENWQPPTEMLRMTYLEWLEHANVTDDQLGPDNPHWYFRLIGCGNMDKNGESGSCDKGSSEWLYDELPFFQPRIGEDRPFYIIEPKQQMGIHCRFGMKGVIAENHFDLSRNAITLLAGQRRYILAHPNQCLNMNLLPRGHPSARHSAVDWSDPDLVGYPTFEKAQVNEIVMQPGDVLYLPTNWFHYIISLELNMQCNTRSGGEKLYRDEIDECGFGRVGQ</sequence>
<evidence type="ECO:0000313" key="5">
    <source>
        <dbReference type="EMBL" id="KAL3757079.1"/>
    </source>
</evidence>
<dbReference type="PANTHER" id="PTHR12461:SF98">
    <property type="entry name" value="CUPIN-LIKE DOMAIN-CONTAINING PROTEIN"/>
    <property type="match status" value="1"/>
</dbReference>
<dbReference type="Pfam" id="PF13621">
    <property type="entry name" value="Cupin_8"/>
    <property type="match status" value="1"/>
</dbReference>
<dbReference type="Proteomes" id="UP001530293">
    <property type="component" value="Unassembled WGS sequence"/>
</dbReference>
<keyword evidence="3" id="KW-1133">Transmembrane helix</keyword>
<dbReference type="SUPFAM" id="SSF51695">
    <property type="entry name" value="PLC-like phosphodiesterases"/>
    <property type="match status" value="1"/>
</dbReference>
<dbReference type="SUPFAM" id="SSF51197">
    <property type="entry name" value="Clavaminate synthase-like"/>
    <property type="match status" value="1"/>
</dbReference>
<feature type="region of interest" description="Disordered" evidence="2">
    <location>
        <begin position="92"/>
        <end position="129"/>
    </location>
</feature>
<dbReference type="FunFam" id="2.60.120.10:FF:000468">
    <property type="entry name" value="Predicted protein"/>
    <property type="match status" value="1"/>
</dbReference>
<keyword evidence="3" id="KW-0812">Transmembrane</keyword>
<evidence type="ECO:0000259" key="4">
    <source>
        <dbReference type="PROSITE" id="PS51184"/>
    </source>
</evidence>
<accession>A0ABD3M2X8</accession>
<feature type="coiled-coil region" evidence="1">
    <location>
        <begin position="703"/>
        <end position="759"/>
    </location>
</feature>
<dbReference type="PROSITE" id="PS51184">
    <property type="entry name" value="JMJC"/>
    <property type="match status" value="1"/>
</dbReference>
<proteinExistence type="predicted"/>
<protein>
    <recommendedName>
        <fullName evidence="4">JmjC domain-containing protein</fullName>
    </recommendedName>
</protein>
<feature type="domain" description="JmjC" evidence="4">
    <location>
        <begin position="813"/>
        <end position="972"/>
    </location>
</feature>
<dbReference type="InterPro" id="IPR017946">
    <property type="entry name" value="PLC-like_Pdiesterase_TIM-brl"/>
</dbReference>
<dbReference type="InterPro" id="IPR041667">
    <property type="entry name" value="Cupin_8"/>
</dbReference>
<evidence type="ECO:0000256" key="2">
    <source>
        <dbReference type="SAM" id="MobiDB-lite"/>
    </source>
</evidence>
<evidence type="ECO:0000256" key="1">
    <source>
        <dbReference type="SAM" id="Coils"/>
    </source>
</evidence>
<dbReference type="Gene3D" id="3.20.20.190">
    <property type="entry name" value="Phosphatidylinositol (PI) phosphodiesterase"/>
    <property type="match status" value="1"/>
</dbReference>